<protein>
    <submittedName>
        <fullName evidence="1">Uncharacterized protein</fullName>
    </submittedName>
</protein>
<sequence length="62" mass="7314">MFCTEKSCKTCVDWSRVHNKCMDAFHPNVNTETKGDGECPYYERRREAVCDIAFPKSTREEY</sequence>
<evidence type="ECO:0000313" key="1">
    <source>
        <dbReference type="EMBL" id="DAG04879.1"/>
    </source>
</evidence>
<reference evidence="1" key="1">
    <citation type="journal article" date="2021" name="Proc. Natl. Acad. Sci. U.S.A.">
        <title>A Catalog of Tens of Thousands of Viruses from Human Metagenomes Reveals Hidden Associations with Chronic Diseases.</title>
        <authorList>
            <person name="Tisza M.J."/>
            <person name="Buck C.B."/>
        </authorList>
    </citation>
    <scope>NUCLEOTIDE SEQUENCE</scope>
    <source>
        <strain evidence="1">CtGa111</strain>
    </source>
</reference>
<accession>A0A8S5VE17</accession>
<dbReference type="EMBL" id="BK016245">
    <property type="protein sequence ID" value="DAG04879.1"/>
    <property type="molecule type" value="Genomic_DNA"/>
</dbReference>
<name>A0A8S5VE17_9CAUD</name>
<organism evidence="1">
    <name type="scientific">Siphoviridae sp. ctGa111</name>
    <dbReference type="NCBI Taxonomy" id="2825413"/>
    <lineage>
        <taxon>Viruses</taxon>
        <taxon>Duplodnaviria</taxon>
        <taxon>Heunggongvirae</taxon>
        <taxon>Uroviricota</taxon>
        <taxon>Caudoviricetes</taxon>
    </lineage>
</organism>
<proteinExistence type="predicted"/>